<proteinExistence type="predicted"/>
<evidence type="ECO:0000313" key="3">
    <source>
        <dbReference type="Proteomes" id="UP000077684"/>
    </source>
</evidence>
<reference evidence="2" key="2">
    <citation type="journal article" date="2019" name="IMA Fungus">
        <title>Genome sequencing and comparison of five Tilletia species to identify candidate genes for the detection of regulated species infecting wheat.</title>
        <authorList>
            <person name="Nguyen H.D.T."/>
            <person name="Sultana T."/>
            <person name="Kesanakurti P."/>
            <person name="Hambleton S."/>
        </authorList>
    </citation>
    <scope>NUCLEOTIDE SEQUENCE</scope>
    <source>
        <strain evidence="2">DAOMC 236426</strain>
    </source>
</reference>
<sequence>MRLSVPSGSGGAGCKAKAAGKSSKPPPPTMDRLQKAAKRSKIRSKTGRQRRNKKIKALLDDNRPAKNYVMELAEGDTALDGLFSMMTRFLDQATELDEARMEEEGEGEETGK</sequence>
<dbReference type="EMBL" id="LWDE02001937">
    <property type="protein sequence ID" value="KAE8238956.1"/>
    <property type="molecule type" value="Genomic_DNA"/>
</dbReference>
<keyword evidence="3" id="KW-1185">Reference proteome</keyword>
<protein>
    <submittedName>
        <fullName evidence="2">Uncharacterized protein</fullName>
    </submittedName>
</protein>
<evidence type="ECO:0000313" key="2">
    <source>
        <dbReference type="EMBL" id="KAE8238956.1"/>
    </source>
</evidence>
<gene>
    <name evidence="2" type="ORF">A4X06_0g8564</name>
</gene>
<feature type="region of interest" description="Disordered" evidence="1">
    <location>
        <begin position="1"/>
        <end position="58"/>
    </location>
</feature>
<comment type="caution">
    <text evidence="2">The sequence shown here is derived from an EMBL/GenBank/DDBJ whole genome shotgun (WGS) entry which is preliminary data.</text>
</comment>
<dbReference type="Proteomes" id="UP000077684">
    <property type="component" value="Unassembled WGS sequence"/>
</dbReference>
<reference evidence="2" key="1">
    <citation type="submission" date="2016-04" db="EMBL/GenBank/DDBJ databases">
        <authorList>
            <person name="Nguyen H.D."/>
            <person name="Samba Siva P."/>
            <person name="Cullis J."/>
            <person name="Levesque C.A."/>
            <person name="Hambleton S."/>
        </authorList>
    </citation>
    <scope>NUCLEOTIDE SEQUENCE</scope>
    <source>
        <strain evidence="2">DAOMC 236426</strain>
    </source>
</reference>
<feature type="compositionally biased region" description="Basic residues" evidence="1">
    <location>
        <begin position="35"/>
        <end position="56"/>
    </location>
</feature>
<feature type="compositionally biased region" description="Low complexity" evidence="1">
    <location>
        <begin position="14"/>
        <end position="23"/>
    </location>
</feature>
<organism evidence="2 3">
    <name type="scientific">Tilletia controversa</name>
    <name type="common">dwarf bunt fungus</name>
    <dbReference type="NCBI Taxonomy" id="13291"/>
    <lineage>
        <taxon>Eukaryota</taxon>
        <taxon>Fungi</taxon>
        <taxon>Dikarya</taxon>
        <taxon>Basidiomycota</taxon>
        <taxon>Ustilaginomycotina</taxon>
        <taxon>Exobasidiomycetes</taxon>
        <taxon>Tilletiales</taxon>
        <taxon>Tilletiaceae</taxon>
        <taxon>Tilletia</taxon>
    </lineage>
</organism>
<name>A0A8X7ST21_9BASI</name>
<evidence type="ECO:0000256" key="1">
    <source>
        <dbReference type="SAM" id="MobiDB-lite"/>
    </source>
</evidence>
<dbReference type="AlphaFoldDB" id="A0A8X7ST21"/>
<accession>A0A8X7ST21</accession>